<dbReference type="Proteomes" id="UP000184543">
    <property type="component" value="Unassembled WGS sequence"/>
</dbReference>
<dbReference type="EMBL" id="FQYU01000014">
    <property type="protein sequence ID" value="SHJ97251.1"/>
    <property type="molecule type" value="Genomic_DNA"/>
</dbReference>
<evidence type="ECO:0000313" key="1">
    <source>
        <dbReference type="EMBL" id="SHJ97251.1"/>
    </source>
</evidence>
<reference evidence="2" key="1">
    <citation type="submission" date="2016-11" db="EMBL/GenBank/DDBJ databases">
        <authorList>
            <person name="Varghese N."/>
            <person name="Submissions S."/>
        </authorList>
    </citation>
    <scope>NUCLEOTIDE SEQUENCE [LARGE SCALE GENOMIC DNA]</scope>
    <source>
        <strain evidence="2">DSM 19858</strain>
    </source>
</reference>
<accession>A0A1M6NNE5</accession>
<name>A0A1M6NNE5_9FLAO</name>
<dbReference type="STRING" id="192903.SAMN04488513_11438"/>
<protein>
    <submittedName>
        <fullName evidence="1">Uncharacterized protein</fullName>
    </submittedName>
</protein>
<sequence length="90" mass="10647">MQLVGPVVSFNSLEGCEYIVQKYKGTTMVFKRQSTKEIWDMDLKQVHKAYLELKDFKTINFKEYVYKRHSPALGLLLHLKLLVDELRKII</sequence>
<proteinExistence type="predicted"/>
<keyword evidence="2" id="KW-1185">Reference proteome</keyword>
<organism evidence="1 2">
    <name type="scientific">Pseudozobellia thermophila</name>
    <dbReference type="NCBI Taxonomy" id="192903"/>
    <lineage>
        <taxon>Bacteria</taxon>
        <taxon>Pseudomonadati</taxon>
        <taxon>Bacteroidota</taxon>
        <taxon>Flavobacteriia</taxon>
        <taxon>Flavobacteriales</taxon>
        <taxon>Flavobacteriaceae</taxon>
        <taxon>Pseudozobellia</taxon>
    </lineage>
</organism>
<evidence type="ECO:0000313" key="2">
    <source>
        <dbReference type="Proteomes" id="UP000184543"/>
    </source>
</evidence>
<dbReference type="AlphaFoldDB" id="A0A1M6NNE5"/>
<gene>
    <name evidence="1" type="ORF">SAMN04488513_11438</name>
</gene>